<reference evidence="1" key="1">
    <citation type="submission" date="2014-09" db="EMBL/GenBank/DDBJ databases">
        <authorList>
            <person name="Magalhaes I.L.F."/>
            <person name="Oliveira U."/>
            <person name="Santos F.R."/>
            <person name="Vidigal T.H.D.A."/>
            <person name="Brescovit A.D."/>
            <person name="Santos A.J."/>
        </authorList>
    </citation>
    <scope>NUCLEOTIDE SEQUENCE</scope>
    <source>
        <tissue evidence="1">Shoot tissue taken approximately 20 cm above the soil surface</tissue>
    </source>
</reference>
<protein>
    <submittedName>
        <fullName evidence="1">Uncharacterized protein</fullName>
    </submittedName>
</protein>
<evidence type="ECO:0000313" key="1">
    <source>
        <dbReference type="EMBL" id="JAD92004.1"/>
    </source>
</evidence>
<proteinExistence type="predicted"/>
<sequence>MCLAEDIFP</sequence>
<name>A0A0A9DTU4_ARUDO</name>
<accession>A0A0A9DTU4</accession>
<organism evidence="1">
    <name type="scientific">Arundo donax</name>
    <name type="common">Giant reed</name>
    <name type="synonym">Donax arundinaceus</name>
    <dbReference type="NCBI Taxonomy" id="35708"/>
    <lineage>
        <taxon>Eukaryota</taxon>
        <taxon>Viridiplantae</taxon>
        <taxon>Streptophyta</taxon>
        <taxon>Embryophyta</taxon>
        <taxon>Tracheophyta</taxon>
        <taxon>Spermatophyta</taxon>
        <taxon>Magnoliopsida</taxon>
        <taxon>Liliopsida</taxon>
        <taxon>Poales</taxon>
        <taxon>Poaceae</taxon>
        <taxon>PACMAD clade</taxon>
        <taxon>Arundinoideae</taxon>
        <taxon>Arundineae</taxon>
        <taxon>Arundo</taxon>
    </lineage>
</organism>
<reference evidence="1" key="2">
    <citation type="journal article" date="2015" name="Data Brief">
        <title>Shoot transcriptome of the giant reed, Arundo donax.</title>
        <authorList>
            <person name="Barrero R.A."/>
            <person name="Guerrero F.D."/>
            <person name="Moolhuijzen P."/>
            <person name="Goolsby J.A."/>
            <person name="Tidwell J."/>
            <person name="Bellgard S.E."/>
            <person name="Bellgard M.I."/>
        </authorList>
    </citation>
    <scope>NUCLEOTIDE SEQUENCE</scope>
    <source>
        <tissue evidence="1">Shoot tissue taken approximately 20 cm above the soil surface</tissue>
    </source>
</reference>
<dbReference type="EMBL" id="GBRH01205891">
    <property type="protein sequence ID" value="JAD92004.1"/>
    <property type="molecule type" value="Transcribed_RNA"/>
</dbReference>